<dbReference type="AlphaFoldDB" id="A0A329RRH5"/>
<reference evidence="2 3" key="1">
    <citation type="submission" date="2018-01" db="EMBL/GenBank/DDBJ databases">
        <title>Draft genome of the strawberry crown rot pathogen Phytophthora cactorum.</title>
        <authorList>
            <person name="Armitage A.D."/>
            <person name="Lysoe E."/>
            <person name="Nellist C.F."/>
            <person name="Harrison R.J."/>
            <person name="Brurberg M.B."/>
        </authorList>
    </citation>
    <scope>NUCLEOTIDE SEQUENCE [LARGE SCALE GENOMIC DNA]</scope>
    <source>
        <strain evidence="2 3">10300</strain>
    </source>
</reference>
<proteinExistence type="predicted"/>
<dbReference type="EMBL" id="MJFZ01000670">
    <property type="protein sequence ID" value="RAW26236.1"/>
    <property type="molecule type" value="Genomic_DNA"/>
</dbReference>
<protein>
    <submittedName>
        <fullName evidence="2">Uncharacterized protein</fullName>
    </submittedName>
</protein>
<dbReference type="OrthoDB" id="129826at2759"/>
<keyword evidence="3" id="KW-1185">Reference proteome</keyword>
<gene>
    <name evidence="2" type="ORF">PC110_g17360</name>
</gene>
<dbReference type="VEuPathDB" id="FungiDB:PC110_g17360"/>
<name>A0A329RRH5_9STRA</name>
<sequence length="401" mass="43015">MVLNEPKPASQHIRALSASDQVRARNTQAFEAGSCSLVLVILDFTSSKIYYLPADRHLAQAMPSVMAPSPCYVLLMPEDTPDPLVLTPAYGKVTSVSREVATTNLLSPPNSAVEVLAAVMTSRQVDASEYHSGAPGEWLRQAAMGISAGHYVVGQVIRMPVPQQRSARSVVSSTHGSVISSKSKSNPSLGRPDPRTIRKNVTKSPYPPSVDGTISDRFGNDPQYASVPDEPASTDASPTGDEDGNGNADGNDHSDLAALLNSIGRTENPSPPTSPRQEHSAQDSPAIDHDSHAKILAAIANEPSLVRFYLQLSQPQATKRLANGQSKHAFARSRTQRLIHSTISAPEYTGKLPSAVVDAMISSRSTKFKPHPAIIARVFDIQFGARGLSVMHLTRFDFAAR</sequence>
<feature type="compositionally biased region" description="Basic and acidic residues" evidence="1">
    <location>
        <begin position="276"/>
        <end position="287"/>
    </location>
</feature>
<comment type="caution">
    <text evidence="2">The sequence shown here is derived from an EMBL/GenBank/DDBJ whole genome shotgun (WGS) entry which is preliminary data.</text>
</comment>
<feature type="region of interest" description="Disordered" evidence="1">
    <location>
        <begin position="162"/>
        <end position="287"/>
    </location>
</feature>
<evidence type="ECO:0000313" key="2">
    <source>
        <dbReference type="EMBL" id="RAW26236.1"/>
    </source>
</evidence>
<organism evidence="2 3">
    <name type="scientific">Phytophthora cactorum</name>
    <dbReference type="NCBI Taxonomy" id="29920"/>
    <lineage>
        <taxon>Eukaryota</taxon>
        <taxon>Sar</taxon>
        <taxon>Stramenopiles</taxon>
        <taxon>Oomycota</taxon>
        <taxon>Peronosporomycetes</taxon>
        <taxon>Peronosporales</taxon>
        <taxon>Peronosporaceae</taxon>
        <taxon>Phytophthora</taxon>
    </lineage>
</organism>
<evidence type="ECO:0000256" key="1">
    <source>
        <dbReference type="SAM" id="MobiDB-lite"/>
    </source>
</evidence>
<accession>A0A329RRH5</accession>
<dbReference type="Proteomes" id="UP000251314">
    <property type="component" value="Unassembled WGS sequence"/>
</dbReference>
<evidence type="ECO:0000313" key="3">
    <source>
        <dbReference type="Proteomes" id="UP000251314"/>
    </source>
</evidence>
<feature type="compositionally biased region" description="Low complexity" evidence="1">
    <location>
        <begin position="169"/>
        <end position="188"/>
    </location>
</feature>